<dbReference type="Gene3D" id="3.40.50.2300">
    <property type="match status" value="2"/>
</dbReference>
<evidence type="ECO:0000259" key="4">
    <source>
        <dbReference type="PROSITE" id="PS50932"/>
    </source>
</evidence>
<keyword evidence="2" id="KW-0238">DNA-binding</keyword>
<dbReference type="Gene3D" id="1.10.260.40">
    <property type="entry name" value="lambda repressor-like DNA-binding domains"/>
    <property type="match status" value="1"/>
</dbReference>
<dbReference type="EMBL" id="BONZ01000045">
    <property type="protein sequence ID" value="GIH16642.1"/>
    <property type="molecule type" value="Genomic_DNA"/>
</dbReference>
<dbReference type="SUPFAM" id="SSF53822">
    <property type="entry name" value="Periplasmic binding protein-like I"/>
    <property type="match status" value="1"/>
</dbReference>
<evidence type="ECO:0000313" key="5">
    <source>
        <dbReference type="EMBL" id="GIH16642.1"/>
    </source>
</evidence>
<dbReference type="InterPro" id="IPR010982">
    <property type="entry name" value="Lambda_DNA-bd_dom_sf"/>
</dbReference>
<feature type="domain" description="HTH lacI-type" evidence="4">
    <location>
        <begin position="2"/>
        <end position="56"/>
    </location>
</feature>
<dbReference type="PANTHER" id="PTHR30146">
    <property type="entry name" value="LACI-RELATED TRANSCRIPTIONAL REPRESSOR"/>
    <property type="match status" value="1"/>
</dbReference>
<dbReference type="Pfam" id="PF00356">
    <property type="entry name" value="LacI"/>
    <property type="match status" value="1"/>
</dbReference>
<dbReference type="GO" id="GO:0000976">
    <property type="term" value="F:transcription cis-regulatory region binding"/>
    <property type="evidence" value="ECO:0007669"/>
    <property type="project" value="TreeGrafter"/>
</dbReference>
<name>A0A8J3QV77_9ACTN</name>
<dbReference type="InterPro" id="IPR046335">
    <property type="entry name" value="LacI/GalR-like_sensor"/>
</dbReference>
<dbReference type="SMART" id="SM00354">
    <property type="entry name" value="HTH_LACI"/>
    <property type="match status" value="1"/>
</dbReference>
<dbReference type="RefSeq" id="WP_203920219.1">
    <property type="nucleotide sequence ID" value="NZ_BONZ01000045.1"/>
</dbReference>
<accession>A0A8J3QV77</accession>
<dbReference type="SUPFAM" id="SSF47413">
    <property type="entry name" value="lambda repressor-like DNA-binding domains"/>
    <property type="match status" value="1"/>
</dbReference>
<evidence type="ECO:0000256" key="1">
    <source>
        <dbReference type="ARBA" id="ARBA00023015"/>
    </source>
</evidence>
<comment type="caution">
    <text evidence="5">The sequence shown here is derived from an EMBL/GenBank/DDBJ whole genome shotgun (WGS) entry which is preliminary data.</text>
</comment>
<keyword evidence="6" id="KW-1185">Reference proteome</keyword>
<dbReference type="GO" id="GO:0003700">
    <property type="term" value="F:DNA-binding transcription factor activity"/>
    <property type="evidence" value="ECO:0007669"/>
    <property type="project" value="TreeGrafter"/>
</dbReference>
<dbReference type="AlphaFoldDB" id="A0A8J3QV77"/>
<keyword evidence="3" id="KW-0804">Transcription</keyword>
<evidence type="ECO:0000256" key="3">
    <source>
        <dbReference type="ARBA" id="ARBA00023163"/>
    </source>
</evidence>
<dbReference type="InterPro" id="IPR000843">
    <property type="entry name" value="HTH_LacI"/>
</dbReference>
<dbReference type="CDD" id="cd01392">
    <property type="entry name" value="HTH_LacI"/>
    <property type="match status" value="1"/>
</dbReference>
<keyword evidence="1" id="KW-0805">Transcription regulation</keyword>
<proteinExistence type="predicted"/>
<dbReference type="CDD" id="cd01574">
    <property type="entry name" value="PBP1_LacI"/>
    <property type="match status" value="1"/>
</dbReference>
<dbReference type="Pfam" id="PF13377">
    <property type="entry name" value="Peripla_BP_3"/>
    <property type="match status" value="1"/>
</dbReference>
<evidence type="ECO:0000256" key="2">
    <source>
        <dbReference type="ARBA" id="ARBA00023125"/>
    </source>
</evidence>
<protein>
    <submittedName>
        <fullName evidence="5">LacI family transcriptional regulator</fullName>
    </submittedName>
</protein>
<dbReference type="Proteomes" id="UP000642748">
    <property type="component" value="Unassembled WGS sequence"/>
</dbReference>
<reference evidence="5" key="1">
    <citation type="submission" date="2021-01" db="EMBL/GenBank/DDBJ databases">
        <title>Whole genome shotgun sequence of Rugosimonospora africana NBRC 104875.</title>
        <authorList>
            <person name="Komaki H."/>
            <person name="Tamura T."/>
        </authorList>
    </citation>
    <scope>NUCLEOTIDE SEQUENCE</scope>
    <source>
        <strain evidence="5">NBRC 104875</strain>
    </source>
</reference>
<gene>
    <name evidence="5" type="ORF">Raf01_48140</name>
</gene>
<dbReference type="InterPro" id="IPR028082">
    <property type="entry name" value="Peripla_BP_I"/>
</dbReference>
<dbReference type="PROSITE" id="PS50932">
    <property type="entry name" value="HTH_LACI_2"/>
    <property type="match status" value="1"/>
</dbReference>
<sequence>MAKISDVARLAGVSPQTVSRTINYPDLVRPQTRATVQAAIRQLNYHPNNAARTLATRRSNTIGLISTGVSAHTISKRMRAVDEAARDAGYQVSIANLDSADRGQLLAALDVLLRQQIEGLVLIAADHDALDAIQSIELDVPLVTAESSGRPDLHSVSIDQFLGARLAVRHLVELGHREILHLSGPLRHLDAAERLRGWQAELTHHGLTVRDPLIGDWRADSGYTAGVQLAGSLDGTAVFAGNDEMALGLLHALRDSGVRVPEDISVVGFDDLPGAAHYLPPLTTIRQDFDELARGIIATLMAMLDGTEVATPLHTEPELVVRESTRRLEPSGS</sequence>
<evidence type="ECO:0000313" key="6">
    <source>
        <dbReference type="Proteomes" id="UP000642748"/>
    </source>
</evidence>
<dbReference type="PANTHER" id="PTHR30146:SF109">
    <property type="entry name" value="HTH-TYPE TRANSCRIPTIONAL REGULATOR GALS"/>
    <property type="match status" value="1"/>
</dbReference>
<organism evidence="5 6">
    <name type="scientific">Rugosimonospora africana</name>
    <dbReference type="NCBI Taxonomy" id="556532"/>
    <lineage>
        <taxon>Bacteria</taxon>
        <taxon>Bacillati</taxon>
        <taxon>Actinomycetota</taxon>
        <taxon>Actinomycetes</taxon>
        <taxon>Micromonosporales</taxon>
        <taxon>Micromonosporaceae</taxon>
        <taxon>Rugosimonospora</taxon>
    </lineage>
</organism>